<keyword evidence="2" id="KW-0812">Transmembrane</keyword>
<dbReference type="AlphaFoldDB" id="A0A2N9FV40"/>
<feature type="region of interest" description="Disordered" evidence="1">
    <location>
        <begin position="1"/>
        <end position="33"/>
    </location>
</feature>
<reference evidence="3" key="1">
    <citation type="submission" date="2018-02" db="EMBL/GenBank/DDBJ databases">
        <authorList>
            <person name="Cohen D.B."/>
            <person name="Kent A.D."/>
        </authorList>
    </citation>
    <scope>NUCLEOTIDE SEQUENCE</scope>
</reference>
<proteinExistence type="predicted"/>
<keyword evidence="2" id="KW-0472">Membrane</keyword>
<feature type="transmembrane region" description="Helical" evidence="2">
    <location>
        <begin position="160"/>
        <end position="185"/>
    </location>
</feature>
<protein>
    <submittedName>
        <fullName evidence="3">Uncharacterized protein</fullName>
    </submittedName>
</protein>
<dbReference type="EMBL" id="OIVN01001200">
    <property type="protein sequence ID" value="SPC91053.1"/>
    <property type="molecule type" value="Genomic_DNA"/>
</dbReference>
<evidence type="ECO:0000256" key="1">
    <source>
        <dbReference type="SAM" id="MobiDB-lite"/>
    </source>
</evidence>
<name>A0A2N9FV40_FAGSY</name>
<feature type="compositionally biased region" description="Polar residues" evidence="1">
    <location>
        <begin position="1"/>
        <end position="13"/>
    </location>
</feature>
<gene>
    <name evidence="3" type="ORF">FSB_LOCUS18935</name>
</gene>
<keyword evidence="2" id="KW-1133">Transmembrane helix</keyword>
<evidence type="ECO:0000256" key="2">
    <source>
        <dbReference type="SAM" id="Phobius"/>
    </source>
</evidence>
<feature type="compositionally biased region" description="Basic and acidic residues" evidence="1">
    <location>
        <begin position="14"/>
        <end position="25"/>
    </location>
</feature>
<organism evidence="3">
    <name type="scientific">Fagus sylvatica</name>
    <name type="common">Beechnut</name>
    <dbReference type="NCBI Taxonomy" id="28930"/>
    <lineage>
        <taxon>Eukaryota</taxon>
        <taxon>Viridiplantae</taxon>
        <taxon>Streptophyta</taxon>
        <taxon>Embryophyta</taxon>
        <taxon>Tracheophyta</taxon>
        <taxon>Spermatophyta</taxon>
        <taxon>Magnoliopsida</taxon>
        <taxon>eudicotyledons</taxon>
        <taxon>Gunneridae</taxon>
        <taxon>Pentapetalae</taxon>
        <taxon>rosids</taxon>
        <taxon>fabids</taxon>
        <taxon>Fagales</taxon>
        <taxon>Fagaceae</taxon>
        <taxon>Fagus</taxon>
    </lineage>
</organism>
<sequence>MSQATNTISQVTTRRTENLPEKPKTPEPNQPLSSVFRAARPALTSISKSLPPPLPFPTFCFTPHPSDLVLYGRDLLEALGDSSLHRPLSLLLARICHSSGRRDHRRQWMFGGHPIWGLLPSRPSIDPTFGVDSLKLFLKSPYHTRIAWHLLPWQTRFDSVVYLAGITAPNLLLLRTLIIVVALVLI</sequence>
<evidence type="ECO:0000313" key="3">
    <source>
        <dbReference type="EMBL" id="SPC91053.1"/>
    </source>
</evidence>
<accession>A0A2N9FV40</accession>